<keyword evidence="9" id="KW-0689">Ribosomal protein</keyword>
<dbReference type="Pfam" id="PF00271">
    <property type="entry name" value="Helicase_C"/>
    <property type="match status" value="1"/>
</dbReference>
<proteinExistence type="inferred from homology"/>
<evidence type="ECO:0000256" key="12">
    <source>
        <dbReference type="ARBA" id="ARBA00047984"/>
    </source>
</evidence>
<comment type="subcellular location">
    <subcellularLocation>
        <location evidence="1">Mitochondrion</location>
    </subcellularLocation>
</comment>
<dbReference type="FunFam" id="1.20.120.1080:FF:000086">
    <property type="entry name" value="Uncharacterized protein"/>
    <property type="match status" value="1"/>
</dbReference>
<dbReference type="SUPFAM" id="SSF52540">
    <property type="entry name" value="P-loop containing nucleoside triphosphate hydrolases"/>
    <property type="match status" value="1"/>
</dbReference>
<dbReference type="SUPFAM" id="SSF53137">
    <property type="entry name" value="Translational machinery components"/>
    <property type="match status" value="1"/>
</dbReference>
<feature type="domain" description="Helicase C-terminal" evidence="17">
    <location>
        <begin position="477"/>
        <end position="637"/>
    </location>
</feature>
<dbReference type="InterPro" id="IPR011709">
    <property type="entry name" value="DEAD-box_helicase_OB_fold"/>
</dbReference>
<dbReference type="InterPro" id="IPR001650">
    <property type="entry name" value="Helicase_C-like"/>
</dbReference>
<dbReference type="GO" id="GO:0005730">
    <property type="term" value="C:nucleolus"/>
    <property type="evidence" value="ECO:0000318"/>
    <property type="project" value="GO_Central"/>
</dbReference>
<dbReference type="InterPro" id="IPR036967">
    <property type="entry name" value="Ribosomal_uS11_sf"/>
</dbReference>
<evidence type="ECO:0000256" key="10">
    <source>
        <dbReference type="ARBA" id="ARBA00023128"/>
    </source>
</evidence>
<dbReference type="GO" id="GO:0000462">
    <property type="term" value="P:maturation of SSU-rRNA from tricistronic rRNA transcript (SSU-rRNA, 5.8S rRNA, LSU-rRNA)"/>
    <property type="evidence" value="ECO:0000318"/>
    <property type="project" value="GO_Central"/>
</dbReference>
<dbReference type="Gene3D" id="3.30.420.80">
    <property type="entry name" value="Ribosomal protein S11"/>
    <property type="match status" value="1"/>
</dbReference>
<evidence type="ECO:0000259" key="17">
    <source>
        <dbReference type="PROSITE" id="PS51194"/>
    </source>
</evidence>
<gene>
    <name evidence="18" type="primary">WBGene00115104</name>
</gene>
<dbReference type="Pfam" id="PF21010">
    <property type="entry name" value="HA2_C"/>
    <property type="match status" value="1"/>
</dbReference>
<dbReference type="GO" id="GO:0016787">
    <property type="term" value="F:hydrolase activity"/>
    <property type="evidence" value="ECO:0007669"/>
    <property type="project" value="UniProtKB-KW"/>
</dbReference>
<dbReference type="GO" id="GO:0005840">
    <property type="term" value="C:ribosome"/>
    <property type="evidence" value="ECO:0007669"/>
    <property type="project" value="UniProtKB-KW"/>
</dbReference>
<dbReference type="InterPro" id="IPR057268">
    <property type="entry name" value="Ribosomal_L18"/>
</dbReference>
<dbReference type="PROSITE" id="PS00690">
    <property type="entry name" value="DEAH_ATP_HELICASE"/>
    <property type="match status" value="1"/>
</dbReference>
<dbReference type="GO" id="GO:0003723">
    <property type="term" value="F:RNA binding"/>
    <property type="evidence" value="ECO:0000318"/>
    <property type="project" value="GO_Central"/>
</dbReference>
<keyword evidence="7" id="KW-0347">Helicase</keyword>
<dbReference type="GO" id="GO:0005743">
    <property type="term" value="C:mitochondrial inner membrane"/>
    <property type="evidence" value="ECO:0007669"/>
    <property type="project" value="UniProtKB-ARBA"/>
</dbReference>
<dbReference type="CDD" id="cd00432">
    <property type="entry name" value="Ribosomal_L18_L5e"/>
    <property type="match status" value="1"/>
</dbReference>
<dbReference type="GO" id="GO:0005524">
    <property type="term" value="F:ATP binding"/>
    <property type="evidence" value="ECO:0007669"/>
    <property type="project" value="UniProtKB-KW"/>
</dbReference>
<dbReference type="SMART" id="SM00847">
    <property type="entry name" value="HA2"/>
    <property type="match status" value="1"/>
</dbReference>
<evidence type="ECO:0000256" key="11">
    <source>
        <dbReference type="ARBA" id="ARBA00023274"/>
    </source>
</evidence>
<evidence type="ECO:0000256" key="14">
    <source>
        <dbReference type="ARBA" id="ARBA00082661"/>
    </source>
</evidence>
<feature type="compositionally biased region" description="Basic and acidic residues" evidence="15">
    <location>
        <begin position="181"/>
        <end position="197"/>
    </location>
</feature>
<feature type="region of interest" description="Disordered" evidence="15">
    <location>
        <begin position="1"/>
        <end position="74"/>
    </location>
</feature>
<feature type="compositionally biased region" description="Basic and acidic residues" evidence="15">
    <location>
        <begin position="50"/>
        <end position="72"/>
    </location>
</feature>
<dbReference type="FunFam" id="3.30.420.80:FF:000005">
    <property type="entry name" value="39S ribosomal protein L18, mitochondrial"/>
    <property type="match status" value="1"/>
</dbReference>
<keyword evidence="5" id="KW-0547">Nucleotide-binding</keyword>
<keyword evidence="11" id="KW-0687">Ribonucleoprotein</keyword>
<evidence type="ECO:0000313" key="19">
    <source>
        <dbReference type="Proteomes" id="UP000005239"/>
    </source>
</evidence>
<dbReference type="SMART" id="SM00490">
    <property type="entry name" value="HELICc"/>
    <property type="match status" value="1"/>
</dbReference>
<feature type="domain" description="Helicase ATP-binding" evidence="16">
    <location>
        <begin position="282"/>
        <end position="448"/>
    </location>
</feature>
<dbReference type="Proteomes" id="UP000005239">
    <property type="component" value="Unassembled WGS sequence"/>
</dbReference>
<dbReference type="EnsemblMetazoa" id="PPA25550.1">
    <property type="protein sequence ID" value="PPA25550.1"/>
    <property type="gene ID" value="WBGene00115104"/>
</dbReference>
<evidence type="ECO:0000256" key="1">
    <source>
        <dbReference type="ARBA" id="ARBA00004173"/>
    </source>
</evidence>
<evidence type="ECO:0000259" key="16">
    <source>
        <dbReference type="PROSITE" id="PS51192"/>
    </source>
</evidence>
<comment type="similarity">
    <text evidence="3">Belongs to the DEAD box helicase family. DEAH subfamily.</text>
</comment>
<protein>
    <recommendedName>
        <fullName evidence="13">Large ribosomal subunit protein uL18m</fullName>
        <ecNumber evidence="4">3.6.4.13</ecNumber>
    </recommendedName>
    <alternativeName>
        <fullName evidence="14">39S ribosomal protein L18, mitochondrial</fullName>
    </alternativeName>
</protein>
<dbReference type="AlphaFoldDB" id="A0A8R1UFF6"/>
<evidence type="ECO:0000256" key="13">
    <source>
        <dbReference type="ARBA" id="ARBA00069051"/>
    </source>
</evidence>
<dbReference type="InterPro" id="IPR014001">
    <property type="entry name" value="Helicase_ATP-bd"/>
</dbReference>
<dbReference type="GO" id="GO:0003735">
    <property type="term" value="F:structural constituent of ribosome"/>
    <property type="evidence" value="ECO:0007669"/>
    <property type="project" value="InterPro"/>
</dbReference>
<keyword evidence="10" id="KW-0496">Mitochondrion</keyword>
<dbReference type="Pfam" id="PF00270">
    <property type="entry name" value="DEAD"/>
    <property type="match status" value="1"/>
</dbReference>
<organism evidence="18 19">
    <name type="scientific">Pristionchus pacificus</name>
    <name type="common">Parasitic nematode worm</name>
    <dbReference type="NCBI Taxonomy" id="54126"/>
    <lineage>
        <taxon>Eukaryota</taxon>
        <taxon>Metazoa</taxon>
        <taxon>Ecdysozoa</taxon>
        <taxon>Nematoda</taxon>
        <taxon>Chromadorea</taxon>
        <taxon>Rhabditida</taxon>
        <taxon>Rhabditina</taxon>
        <taxon>Diplogasteromorpha</taxon>
        <taxon>Diplogasteroidea</taxon>
        <taxon>Neodiplogasteridae</taxon>
        <taxon>Pristionchus</taxon>
    </lineage>
</organism>
<dbReference type="GO" id="GO:0006412">
    <property type="term" value="P:translation"/>
    <property type="evidence" value="ECO:0007669"/>
    <property type="project" value="InterPro"/>
</dbReference>
<dbReference type="InterPro" id="IPR027417">
    <property type="entry name" value="P-loop_NTPase"/>
</dbReference>
<dbReference type="InterPro" id="IPR011545">
    <property type="entry name" value="DEAD/DEAH_box_helicase_dom"/>
</dbReference>
<dbReference type="GO" id="GO:0004386">
    <property type="term" value="F:helicase activity"/>
    <property type="evidence" value="ECO:0000318"/>
    <property type="project" value="GO_Central"/>
</dbReference>
<dbReference type="PANTHER" id="PTHR18934:SF99">
    <property type="entry name" value="ATP-DEPENDENT RNA HELICASE DHX37-RELATED"/>
    <property type="match status" value="1"/>
</dbReference>
<dbReference type="Pfam" id="PF23362">
    <property type="entry name" value="DHX37_C"/>
    <property type="match status" value="1"/>
</dbReference>
<evidence type="ECO:0000313" key="18">
    <source>
        <dbReference type="EnsemblMetazoa" id="PPA25550.1"/>
    </source>
</evidence>
<evidence type="ECO:0000256" key="9">
    <source>
        <dbReference type="ARBA" id="ARBA00022980"/>
    </source>
</evidence>
<dbReference type="Pfam" id="PF07717">
    <property type="entry name" value="OB_NTP_bind"/>
    <property type="match status" value="1"/>
</dbReference>
<feature type="compositionally biased region" description="Basic and acidic residues" evidence="15">
    <location>
        <begin position="208"/>
        <end position="230"/>
    </location>
</feature>
<reference evidence="18" key="2">
    <citation type="submission" date="2022-06" db="UniProtKB">
        <authorList>
            <consortium name="EnsemblMetazoa"/>
        </authorList>
    </citation>
    <scope>IDENTIFICATION</scope>
    <source>
        <strain evidence="18">PS312</strain>
    </source>
</reference>
<evidence type="ECO:0000256" key="8">
    <source>
        <dbReference type="ARBA" id="ARBA00022840"/>
    </source>
</evidence>
<keyword evidence="6" id="KW-0378">Hydrolase</keyword>
<comment type="similarity">
    <text evidence="2">Belongs to the universal ribosomal protein uL18 family.</text>
</comment>
<accession>A0A8R1UFF6</accession>
<evidence type="ECO:0000256" key="2">
    <source>
        <dbReference type="ARBA" id="ARBA00007116"/>
    </source>
</evidence>
<sequence>MSSKKQKRKSTVDGKSTTKPPIVEVSEEYGAGTGTNALIIEPAAKKQKTDKKTVEKPPERKNIVREKREAKVSKTKLKKLKQIAEKKKKKETQEDLLAQLSQYRLDDKKLEVLASTAHRQDKVKKSRVTEEVDVSVVQRPHKVKLRRTLHNKAAVQENYYSTDSGSDEDEEEEENEVEEVTEVKTEDEVGGEKHDDALQDVFDSEEVKEDKEEEKGEEVKKTSEYKRIDRPEDEDPDVQIPHVPAPTVSSGWKRIPVVVNRPEKIQESRQNLPIFGEEQTIVEAINENVSVVVCGETGSGKTTQIPQMLYEAGYCTDGKLIGVTEPRRVAAVSMARRVGEEVGDTQAVSYQIRYEGTKNENTKILFMTDGVLMKEMSTDISLSKYSVIIIDEAHERSLYSDVLIGLLSRVAPMRAKTQIPLKLVIMSATLRLDDFLQRRLFPSGPPRVLKAEARQFPVTIHFDRKTPKDFMVAAFRKTSRIHESLPEGGILIFVPGQRDVQLLIKKLQERYPVKYEQMRDGETVVRGGKKWMKKKEEEVATATLETSLTIPGVKYVLDSGFEKRRLFDPVTGVSQFVVARVSQASADQRAGRAGRVGPGHAYRMYSSAVFSEFSKFSRPEIMDKPADQLVLQLKSMNIIKVVNFPFPSTPPTDSLEEAEKRLVLMGALDVGKSAKTGELQSRISTLGRTLVTFPLSPSYAKMLALAHQQNLLPFAIQLVAVLSVREPMVAVASLRGSSDEETKAMMTTVLRQRRSWVGKGPSRRLGDLLVLMKAVTESEKVQLDPVECGKLGIRAKAMHEVRKLRVQLTNVVNTSFSSQTDAVCDQQLRPPNDKEALLLRQAVCCGLSDRIARRVDRSMIGGNEEIPKGAYQTQTLEDYVYIDASSMLYKEEPDWVVFQEIMQINDKKCMQSVSAVEGEWLMRLAEPYCHYGEAEKDVEPIFDKVLDAVVESVSVSFGPHRWPLPNTLRPIQMNILMYKHFARLLLAGEVIPTLAQWTSSLLAPPSTMLKSWAKLQKRTDLLLNALIEKDVHSRSRLLDIWKDDKSYLLDEYSSWLPEKLHDTLHGLLRRIERRMASKSFRFAASFVNRNPRNADLMGITRKPEGWQLERNNHLRRCIYRVELVQGKSQQVGRIIHHQNGIVLEASTTEQGIASQLYSRVDTSAALNIGRVLAQRCLQSGIHFVTPSVSEEERANSEHQGAFFTALEEGGLRLNEPEPIKQDVSTDARSTWRPFEVKHTREDKLDELPGYY</sequence>
<reference evidence="19" key="1">
    <citation type="journal article" date="2008" name="Nat. Genet.">
        <title>The Pristionchus pacificus genome provides a unique perspective on nematode lifestyle and parasitism.</title>
        <authorList>
            <person name="Dieterich C."/>
            <person name="Clifton S.W."/>
            <person name="Schuster L.N."/>
            <person name="Chinwalla A."/>
            <person name="Delehaunty K."/>
            <person name="Dinkelacker I."/>
            <person name="Fulton L."/>
            <person name="Fulton R."/>
            <person name="Godfrey J."/>
            <person name="Minx P."/>
            <person name="Mitreva M."/>
            <person name="Roeseler W."/>
            <person name="Tian H."/>
            <person name="Witte H."/>
            <person name="Yang S.P."/>
            <person name="Wilson R.K."/>
            <person name="Sommer R.J."/>
        </authorList>
    </citation>
    <scope>NUCLEOTIDE SEQUENCE [LARGE SCALE GENOMIC DNA]</scope>
    <source>
        <strain evidence="19">PS312</strain>
    </source>
</reference>
<dbReference type="InterPro" id="IPR056371">
    <property type="entry name" value="DHX37-like_C"/>
</dbReference>
<dbReference type="Gene3D" id="1.20.120.1080">
    <property type="match status" value="1"/>
</dbReference>
<evidence type="ECO:0000256" key="15">
    <source>
        <dbReference type="SAM" id="MobiDB-lite"/>
    </source>
</evidence>
<dbReference type="PROSITE" id="PS51192">
    <property type="entry name" value="HELICASE_ATP_BIND_1"/>
    <property type="match status" value="1"/>
</dbReference>
<dbReference type="InterPro" id="IPR002464">
    <property type="entry name" value="DNA/RNA_helicase_DEAH_CS"/>
</dbReference>
<dbReference type="CDD" id="cd18791">
    <property type="entry name" value="SF2_C_RHA"/>
    <property type="match status" value="1"/>
</dbReference>
<dbReference type="PROSITE" id="PS51194">
    <property type="entry name" value="HELICASE_CTER"/>
    <property type="match status" value="1"/>
</dbReference>
<keyword evidence="8" id="KW-0067">ATP-binding</keyword>
<dbReference type="Gene3D" id="3.40.50.300">
    <property type="entry name" value="P-loop containing nucleotide triphosphate hydrolases"/>
    <property type="match status" value="2"/>
</dbReference>
<evidence type="ECO:0000256" key="6">
    <source>
        <dbReference type="ARBA" id="ARBA00022801"/>
    </source>
</evidence>
<dbReference type="InterPro" id="IPR007502">
    <property type="entry name" value="Helicase-assoc_dom"/>
</dbReference>
<evidence type="ECO:0000256" key="4">
    <source>
        <dbReference type="ARBA" id="ARBA00012552"/>
    </source>
</evidence>
<comment type="catalytic activity">
    <reaction evidence="12">
        <text>ATP + H2O = ADP + phosphate + H(+)</text>
        <dbReference type="Rhea" id="RHEA:13065"/>
        <dbReference type="ChEBI" id="CHEBI:15377"/>
        <dbReference type="ChEBI" id="CHEBI:15378"/>
        <dbReference type="ChEBI" id="CHEBI:30616"/>
        <dbReference type="ChEBI" id="CHEBI:43474"/>
        <dbReference type="ChEBI" id="CHEBI:456216"/>
        <dbReference type="EC" id="3.6.4.13"/>
    </reaction>
</comment>
<evidence type="ECO:0000256" key="5">
    <source>
        <dbReference type="ARBA" id="ARBA00022741"/>
    </source>
</evidence>
<evidence type="ECO:0000256" key="3">
    <source>
        <dbReference type="ARBA" id="ARBA00008792"/>
    </source>
</evidence>
<keyword evidence="19" id="KW-1185">Reference proteome</keyword>
<evidence type="ECO:0000256" key="7">
    <source>
        <dbReference type="ARBA" id="ARBA00022806"/>
    </source>
</evidence>
<feature type="region of interest" description="Disordered" evidence="15">
    <location>
        <begin position="145"/>
        <end position="247"/>
    </location>
</feature>
<dbReference type="GO" id="GO:0003724">
    <property type="term" value="F:RNA helicase activity"/>
    <property type="evidence" value="ECO:0007669"/>
    <property type="project" value="UniProtKB-EC"/>
</dbReference>
<feature type="compositionally biased region" description="Acidic residues" evidence="15">
    <location>
        <begin position="165"/>
        <end position="180"/>
    </location>
</feature>
<dbReference type="GO" id="GO:1990904">
    <property type="term" value="C:ribonucleoprotein complex"/>
    <property type="evidence" value="ECO:0007669"/>
    <property type="project" value="UniProtKB-KW"/>
</dbReference>
<dbReference type="FunFam" id="3.40.50.300:FF:000637">
    <property type="entry name" value="ATP-dependent RNA helicase DHX37/DHR1"/>
    <property type="match status" value="1"/>
</dbReference>
<name>A0A8R1UFF6_PRIPA</name>
<dbReference type="PANTHER" id="PTHR18934">
    <property type="entry name" value="ATP-DEPENDENT RNA HELICASE"/>
    <property type="match status" value="1"/>
</dbReference>
<dbReference type="SMART" id="SM00487">
    <property type="entry name" value="DEXDc"/>
    <property type="match status" value="1"/>
</dbReference>
<dbReference type="EC" id="3.6.4.13" evidence="4"/>